<keyword evidence="1" id="KW-0175">Coiled coil</keyword>
<evidence type="ECO:0000256" key="1">
    <source>
        <dbReference type="SAM" id="Coils"/>
    </source>
</evidence>
<proteinExistence type="predicted"/>
<dbReference type="EMBL" id="KZ155776">
    <property type="protein sequence ID" value="OUS47733.1"/>
    <property type="molecule type" value="Genomic_DNA"/>
</dbReference>
<reference evidence="3" key="2">
    <citation type="journal article" date="2014" name="BMC Genomics">
        <title>An improved genome of the model marine alga Ostreococcus tauri unfolds by assessing Illumina de novo assemblies.</title>
        <authorList>
            <person name="Blanc-Mathieu R."/>
            <person name="Verhelst B."/>
            <person name="Derelle E."/>
            <person name="Rombauts S."/>
            <person name="Bouget F.Y."/>
            <person name="Carre I."/>
            <person name="Chateau A."/>
            <person name="Eyre-Walker A."/>
            <person name="Grimsley N."/>
            <person name="Moreau H."/>
            <person name="Piegu B."/>
            <person name="Rivals E."/>
            <person name="Schackwitz W."/>
            <person name="Van de Peer Y."/>
            <person name="Piganeau G."/>
        </authorList>
    </citation>
    <scope>NUCLEOTIDE SEQUENCE</scope>
    <source>
        <strain evidence="3">RCC4221</strain>
    </source>
</reference>
<feature type="region of interest" description="Disordered" evidence="2">
    <location>
        <begin position="129"/>
        <end position="173"/>
    </location>
</feature>
<dbReference type="OMA" id="ANMWRTE"/>
<evidence type="ECO:0000313" key="3">
    <source>
        <dbReference type="EMBL" id="CAL54254.1"/>
    </source>
</evidence>
<dbReference type="EMBL" id="CAID01000005">
    <property type="protein sequence ID" value="CAL54254.1"/>
    <property type="molecule type" value="Genomic_DNA"/>
</dbReference>
<accession>A0A1Y5II05</accession>
<dbReference type="OrthoDB" id="48057at2759"/>
<feature type="compositionally biased region" description="Basic and acidic residues" evidence="2">
    <location>
        <begin position="479"/>
        <end position="488"/>
    </location>
</feature>
<evidence type="ECO:0000256" key="2">
    <source>
        <dbReference type="SAM" id="MobiDB-lite"/>
    </source>
</evidence>
<dbReference type="Proteomes" id="UP000009170">
    <property type="component" value="Unassembled WGS sequence"/>
</dbReference>
<dbReference type="GeneID" id="9834395"/>
<evidence type="ECO:0000313" key="4">
    <source>
        <dbReference type="EMBL" id="OUS47733.1"/>
    </source>
</evidence>
<accession>Q018C1</accession>
<dbReference type="RefSeq" id="XP_003079596.1">
    <property type="nucleotide sequence ID" value="XM_003079548.1"/>
</dbReference>
<feature type="compositionally biased region" description="Acidic residues" evidence="2">
    <location>
        <begin position="1"/>
        <end position="17"/>
    </location>
</feature>
<organism evidence="3 5">
    <name type="scientific">Ostreococcus tauri</name>
    <name type="common">Marine green alga</name>
    <dbReference type="NCBI Taxonomy" id="70448"/>
    <lineage>
        <taxon>Eukaryota</taxon>
        <taxon>Viridiplantae</taxon>
        <taxon>Chlorophyta</taxon>
        <taxon>Mamiellophyceae</taxon>
        <taxon>Mamiellales</taxon>
        <taxon>Bathycoccaceae</taxon>
        <taxon>Ostreococcus</taxon>
    </lineage>
</organism>
<dbReference type="InParanoid" id="Q018C1"/>
<feature type="region of interest" description="Disordered" evidence="2">
    <location>
        <begin position="1"/>
        <end position="24"/>
    </location>
</feature>
<keyword evidence="5" id="KW-1185">Reference proteome</keyword>
<feature type="compositionally biased region" description="Low complexity" evidence="2">
    <location>
        <begin position="150"/>
        <end position="159"/>
    </location>
</feature>
<reference evidence="3 5" key="1">
    <citation type="journal article" date="2006" name="Proc. Natl. Acad. Sci. U.S.A.">
        <title>Genome analysis of the smallest free-living eukaryote Ostreococcus tauri unveils many unique features.</title>
        <authorList>
            <person name="Derelle E."/>
            <person name="Ferraz C."/>
            <person name="Rombauts S."/>
            <person name="Rouze P."/>
            <person name="Worden A.Z."/>
            <person name="Robbens S."/>
            <person name="Partensky F."/>
            <person name="Degroeve S."/>
            <person name="Echeynie S."/>
            <person name="Cooke R."/>
            <person name="Saeys Y."/>
            <person name="Wuyts J."/>
            <person name="Jabbari K."/>
            <person name="Bowler C."/>
            <person name="Panaud O."/>
            <person name="Piegu B."/>
            <person name="Ball S.G."/>
            <person name="Ral J.-P."/>
            <person name="Bouget F.-Y."/>
            <person name="Piganeau G."/>
            <person name="De Baets B."/>
            <person name="Picard A."/>
            <person name="Delseny M."/>
            <person name="Demaille J."/>
            <person name="Van de Peer Y."/>
            <person name="Moreau H."/>
        </authorList>
    </citation>
    <scope>NUCLEOTIDE SEQUENCE [LARGE SCALE GENOMIC DNA]</scope>
    <source>
        <strain evidence="3 5">OTTH0595</strain>
    </source>
</reference>
<sequence length="527" mass="59364">MASTRDDDDDDDDDDADVNGRDVGDFCLRRGTWTEKRSDRTRAWSKRFARWSEDGTEIEFRVDANDAAPSSKVPLSRVRGCVASSLNIGKQCPAGCGIYIDVEGSKEGVFLRCESASRASAFVEAVREARMRGKGRRRDETPRTPERASEATAASRASTNGESRARETPRTRDLVKEFGNRAMHVGEEASDSPAGSMDTRGRVLDTFGAMEIALQAKDELLAAEAMGRSSLEAALRSEKKFSAELQKKVTSMRERMESREKELKLVRENLEMEKAYASELKDQLEEALIRSTEMEDTAAAATMEIDRLDRELADARATRERMEEALLNEAEYVRQREVEQFQRQRHLETQLNEARQSLDELEIKHQDELAEVRRRSSHAVAVANTTEQELLLSRDRLLSELARMRREGYETVLLSGGKDSARMGTTSTSTTPSRARTVPMPTTPSRLGQISPSPQRARMRETQVHRTRDSPRTPRSHALHPEPEETPNRTRRALFNRGAQRSPSKRVDASRVIDRLDSPGTHGCRVQ</sequence>
<reference evidence="4" key="3">
    <citation type="submission" date="2017-04" db="EMBL/GenBank/DDBJ databases">
        <title>Population genomics of picophytoplankton unveils novel chromosome hypervariability.</title>
        <authorList>
            <consortium name="DOE Joint Genome Institute"/>
            <person name="Blanc-Mathieu R."/>
            <person name="Krasovec M."/>
            <person name="Hebrard M."/>
            <person name="Yau S."/>
            <person name="Desgranges E."/>
            <person name="Martin J."/>
            <person name="Schackwitz W."/>
            <person name="Kuo A."/>
            <person name="Salin G."/>
            <person name="Donnadieu C."/>
            <person name="Desdevises Y."/>
            <person name="Sanchez-Ferandin S."/>
            <person name="Moreau H."/>
            <person name="Rivals E."/>
            <person name="Grigoriev I.V."/>
            <person name="Grimsley N."/>
            <person name="Eyre-Walker A."/>
            <person name="Piganeau G."/>
        </authorList>
    </citation>
    <scope>NUCLEOTIDE SEQUENCE [LARGE SCALE GENOMIC DNA]</scope>
    <source>
        <strain evidence="4">RCC 1115</strain>
    </source>
</reference>
<accession>A0A454Y4V4</accession>
<gene>
    <name evidence="4" type="ORF">BE221DRAFT_69640</name>
    <name evidence="3" type="ORF">OT_ostta05g04830</name>
</gene>
<feature type="compositionally biased region" description="Basic and acidic residues" evidence="2">
    <location>
        <begin position="505"/>
        <end position="517"/>
    </location>
</feature>
<name>Q018C1_OSTTA</name>
<dbReference type="KEGG" id="ota:OT_ostta05g04830"/>
<feature type="coiled-coil region" evidence="1">
    <location>
        <begin position="242"/>
        <end position="407"/>
    </location>
</feature>
<dbReference type="Proteomes" id="UP000195557">
    <property type="component" value="Unassembled WGS sequence"/>
</dbReference>
<feature type="compositionally biased region" description="Polar residues" evidence="2">
    <location>
        <begin position="443"/>
        <end position="454"/>
    </location>
</feature>
<evidence type="ECO:0000313" key="5">
    <source>
        <dbReference type="Proteomes" id="UP000009170"/>
    </source>
</evidence>
<feature type="region of interest" description="Disordered" evidence="2">
    <location>
        <begin position="413"/>
        <end position="527"/>
    </location>
</feature>
<feature type="compositionally biased region" description="Basic and acidic residues" evidence="2">
    <location>
        <begin position="163"/>
        <end position="173"/>
    </location>
</feature>
<feature type="compositionally biased region" description="Basic and acidic residues" evidence="2">
    <location>
        <begin position="129"/>
        <end position="149"/>
    </location>
</feature>
<protein>
    <submittedName>
        <fullName evidence="3">Unnamed product</fullName>
    </submittedName>
</protein>
<dbReference type="AlphaFoldDB" id="Q018C1"/>
<feature type="compositionally biased region" description="Basic and acidic residues" evidence="2">
    <location>
        <begin position="458"/>
        <end position="472"/>
    </location>
</feature>